<dbReference type="InterPro" id="IPR004320">
    <property type="entry name" value="BPS1_pln"/>
</dbReference>
<dbReference type="EMBL" id="BQKI01000085">
    <property type="protein sequence ID" value="GJN34527.1"/>
    <property type="molecule type" value="Genomic_DNA"/>
</dbReference>
<name>A0AAV5FIU2_ELECO</name>
<evidence type="ECO:0000313" key="4">
    <source>
        <dbReference type="Proteomes" id="UP001054889"/>
    </source>
</evidence>
<reference evidence="3" key="2">
    <citation type="submission" date="2021-12" db="EMBL/GenBank/DDBJ databases">
        <title>Resequencing data analysis of finger millet.</title>
        <authorList>
            <person name="Hatakeyama M."/>
            <person name="Aluri S."/>
            <person name="Balachadran M.T."/>
            <person name="Sivarajan S.R."/>
            <person name="Poveda L."/>
            <person name="Shimizu-Inatsugi R."/>
            <person name="Schlapbach R."/>
            <person name="Sreeman S.M."/>
            <person name="Shimizu K.K."/>
        </authorList>
    </citation>
    <scope>NUCLEOTIDE SEQUENCE</scope>
</reference>
<dbReference type="GO" id="GO:0048364">
    <property type="term" value="P:root development"/>
    <property type="evidence" value="ECO:0007669"/>
    <property type="project" value="InterPro"/>
</dbReference>
<keyword evidence="4" id="KW-1185">Reference proteome</keyword>
<feature type="compositionally biased region" description="Low complexity" evidence="2">
    <location>
        <begin position="33"/>
        <end position="49"/>
    </location>
</feature>
<dbReference type="PANTHER" id="PTHR33070">
    <property type="entry name" value="OS06G0725500 PROTEIN"/>
    <property type="match status" value="1"/>
</dbReference>
<feature type="region of interest" description="Disordered" evidence="2">
    <location>
        <begin position="31"/>
        <end position="51"/>
    </location>
</feature>
<dbReference type="PANTHER" id="PTHR33070:SF68">
    <property type="match status" value="1"/>
</dbReference>
<dbReference type="AlphaFoldDB" id="A0AAV5FIU2"/>
<dbReference type="Pfam" id="PF03087">
    <property type="entry name" value="BPS1"/>
    <property type="match status" value="1"/>
</dbReference>
<keyword evidence="1" id="KW-0175">Coiled coil</keyword>
<sequence length="272" mass="29218">MASCHQQLRSTSLPVRPHALVQELEDELHRLRSNATSSSSSSSPATSSSLADRLADAYGRVEELVGLPGGRDALSTPRWRGAVEATLESSVSLLDLCERARDAAASAKQHVRAAQRAVRRGDAAAAKAAVRGYVRCLTKASKECTIHSKKVRATTATAAAETAAPAAVRVLAECVAVTVAVLRRVTSSLSASVEETSTATSKKSKWCVVSRLLRSDDRSLFDYLDTADDGLVRAQEMLQDLDDSVESVENALEHLFRRIVHSRVALLNVLTL</sequence>
<gene>
    <name evidence="3" type="primary">gb23195</name>
    <name evidence="3" type="ORF">PR202_gb23195</name>
</gene>
<protein>
    <submittedName>
        <fullName evidence="3">Uncharacterized protein</fullName>
    </submittedName>
</protein>
<accession>A0AAV5FIU2</accession>
<evidence type="ECO:0000256" key="1">
    <source>
        <dbReference type="SAM" id="Coils"/>
    </source>
</evidence>
<reference evidence="3" key="1">
    <citation type="journal article" date="2018" name="DNA Res.">
        <title>Multiple hybrid de novo genome assembly of finger millet, an orphan allotetraploid crop.</title>
        <authorList>
            <person name="Hatakeyama M."/>
            <person name="Aluri S."/>
            <person name="Balachadran M.T."/>
            <person name="Sivarajan S.R."/>
            <person name="Patrignani A."/>
            <person name="Gruter S."/>
            <person name="Poveda L."/>
            <person name="Shimizu-Inatsugi R."/>
            <person name="Baeten J."/>
            <person name="Francoijs K.J."/>
            <person name="Nataraja K.N."/>
            <person name="Reddy Y.A.N."/>
            <person name="Phadnis S."/>
            <person name="Ravikumar R.L."/>
            <person name="Schlapbach R."/>
            <person name="Sreeman S.M."/>
            <person name="Shimizu K.K."/>
        </authorList>
    </citation>
    <scope>NUCLEOTIDE SEQUENCE</scope>
</reference>
<organism evidence="3 4">
    <name type="scientific">Eleusine coracana subsp. coracana</name>
    <dbReference type="NCBI Taxonomy" id="191504"/>
    <lineage>
        <taxon>Eukaryota</taxon>
        <taxon>Viridiplantae</taxon>
        <taxon>Streptophyta</taxon>
        <taxon>Embryophyta</taxon>
        <taxon>Tracheophyta</taxon>
        <taxon>Spermatophyta</taxon>
        <taxon>Magnoliopsida</taxon>
        <taxon>Liliopsida</taxon>
        <taxon>Poales</taxon>
        <taxon>Poaceae</taxon>
        <taxon>PACMAD clade</taxon>
        <taxon>Chloridoideae</taxon>
        <taxon>Cynodonteae</taxon>
        <taxon>Eleusininae</taxon>
        <taxon>Eleusine</taxon>
    </lineage>
</organism>
<dbReference type="Proteomes" id="UP001054889">
    <property type="component" value="Unassembled WGS sequence"/>
</dbReference>
<feature type="coiled-coil region" evidence="1">
    <location>
        <begin position="231"/>
        <end position="258"/>
    </location>
</feature>
<evidence type="ECO:0000313" key="3">
    <source>
        <dbReference type="EMBL" id="GJN34527.1"/>
    </source>
</evidence>
<evidence type="ECO:0000256" key="2">
    <source>
        <dbReference type="SAM" id="MobiDB-lite"/>
    </source>
</evidence>
<proteinExistence type="predicted"/>
<comment type="caution">
    <text evidence="3">The sequence shown here is derived from an EMBL/GenBank/DDBJ whole genome shotgun (WGS) entry which is preliminary data.</text>
</comment>
<dbReference type="GO" id="GO:0048367">
    <property type="term" value="P:shoot system development"/>
    <property type="evidence" value="ECO:0007669"/>
    <property type="project" value="InterPro"/>
</dbReference>